<keyword evidence="7" id="KW-0969">Cilium</keyword>
<keyword evidence="4" id="KW-0143">Chaperone</keyword>
<dbReference type="InterPro" id="IPR008622">
    <property type="entry name" value="FliT"/>
</dbReference>
<keyword evidence="3" id="KW-1005">Bacterial flagellum biogenesis</keyword>
<keyword evidence="2" id="KW-0963">Cytoplasm</keyword>
<dbReference type="AlphaFoldDB" id="A0A368U1H6"/>
<keyword evidence="7" id="KW-0966">Cell projection</keyword>
<dbReference type="Proteomes" id="UP000252405">
    <property type="component" value="Unassembled WGS sequence"/>
</dbReference>
<feature type="region of interest" description="Disordered" evidence="6">
    <location>
        <begin position="129"/>
        <end position="160"/>
    </location>
</feature>
<evidence type="ECO:0000256" key="5">
    <source>
        <dbReference type="ARBA" id="ARBA00093797"/>
    </source>
</evidence>
<evidence type="ECO:0000256" key="6">
    <source>
        <dbReference type="SAM" id="MobiDB-lite"/>
    </source>
</evidence>
<feature type="region of interest" description="Disordered" evidence="6">
    <location>
        <begin position="1"/>
        <end position="24"/>
    </location>
</feature>
<comment type="subcellular location">
    <subcellularLocation>
        <location evidence="1">Cytoplasm</location>
        <location evidence="1">Cytosol</location>
    </subcellularLocation>
</comment>
<organism evidence="7 8">
    <name type="scientific">Billgrantia montanilacus</name>
    <dbReference type="NCBI Taxonomy" id="2282305"/>
    <lineage>
        <taxon>Bacteria</taxon>
        <taxon>Pseudomonadati</taxon>
        <taxon>Pseudomonadota</taxon>
        <taxon>Gammaproteobacteria</taxon>
        <taxon>Oceanospirillales</taxon>
        <taxon>Halomonadaceae</taxon>
        <taxon>Billgrantia</taxon>
    </lineage>
</organism>
<evidence type="ECO:0000313" key="8">
    <source>
        <dbReference type="Proteomes" id="UP000252405"/>
    </source>
</evidence>
<reference evidence="7 8" key="1">
    <citation type="submission" date="2018-07" db="EMBL/GenBank/DDBJ databases">
        <title>Halomonas montanilacus sp. nov., isolated from Lake Pengyan on Tibetan Plateau.</title>
        <authorList>
            <person name="Lu H."/>
            <person name="Xing P."/>
            <person name="Wu Q."/>
        </authorList>
    </citation>
    <scope>NUCLEOTIDE SEQUENCE [LARGE SCALE GENOMIC DNA]</scope>
    <source>
        <strain evidence="7 8">PYC7W</strain>
    </source>
</reference>
<evidence type="ECO:0000256" key="4">
    <source>
        <dbReference type="ARBA" id="ARBA00023186"/>
    </source>
</evidence>
<comment type="caution">
    <text evidence="7">The sequence shown here is derived from an EMBL/GenBank/DDBJ whole genome shotgun (WGS) entry which is preliminary data.</text>
</comment>
<gene>
    <name evidence="7" type="ORF">DU505_03060</name>
</gene>
<protein>
    <recommendedName>
        <fullName evidence="5">Flagellar protein FliT</fullName>
    </recommendedName>
</protein>
<sequence>MRRASTRPSGCWKTFPPRGGKSAAAGRRVDMAMNNAGGPEAVIAGYVELQKQVAAMLELVHGGEWETLIERQADYLQLAERLRRLDAEVPLADADAARKAELLESILVDDLSIREQLMARRDELGQLLDSSRRQRDLHRSYGRQASSVASPSDHFGQGIP</sequence>
<proteinExistence type="predicted"/>
<accession>A0A368U1H6</accession>
<keyword evidence="8" id="KW-1185">Reference proteome</keyword>
<dbReference type="OrthoDB" id="6238322at2"/>
<dbReference type="Pfam" id="PF05400">
    <property type="entry name" value="FliT"/>
    <property type="match status" value="1"/>
</dbReference>
<dbReference type="Gene3D" id="1.20.58.380">
    <property type="entry name" value="Flagellar protein flit"/>
    <property type="match status" value="1"/>
</dbReference>
<evidence type="ECO:0000256" key="1">
    <source>
        <dbReference type="ARBA" id="ARBA00004514"/>
    </source>
</evidence>
<dbReference type="GO" id="GO:0044781">
    <property type="term" value="P:bacterial-type flagellum organization"/>
    <property type="evidence" value="ECO:0007669"/>
    <property type="project" value="UniProtKB-KW"/>
</dbReference>
<evidence type="ECO:0000313" key="7">
    <source>
        <dbReference type="EMBL" id="RCV90898.1"/>
    </source>
</evidence>
<feature type="compositionally biased region" description="Basic and acidic residues" evidence="6">
    <location>
        <begin position="129"/>
        <end position="139"/>
    </location>
</feature>
<dbReference type="EMBL" id="QPII01000002">
    <property type="protein sequence ID" value="RCV90898.1"/>
    <property type="molecule type" value="Genomic_DNA"/>
</dbReference>
<evidence type="ECO:0000256" key="2">
    <source>
        <dbReference type="ARBA" id="ARBA00022490"/>
    </source>
</evidence>
<name>A0A368U1H6_9GAMM</name>
<keyword evidence="7" id="KW-0282">Flagellum</keyword>
<evidence type="ECO:0000256" key="3">
    <source>
        <dbReference type="ARBA" id="ARBA00022795"/>
    </source>
</evidence>